<reference evidence="5 6" key="1">
    <citation type="submission" date="2024-02" db="EMBL/GenBank/DDBJ databases">
        <title>Discinaceae phylogenomics.</title>
        <authorList>
            <person name="Dirks A.C."/>
            <person name="James T.Y."/>
        </authorList>
    </citation>
    <scope>NUCLEOTIDE SEQUENCE [LARGE SCALE GENOMIC DNA]</scope>
    <source>
        <strain evidence="5 6">ACD0624</strain>
    </source>
</reference>
<protein>
    <recommendedName>
        <fullName evidence="7">Glycoside hydrolase family 43 protein</fullName>
    </recommendedName>
</protein>
<keyword evidence="4" id="KW-0326">Glycosidase</keyword>
<evidence type="ECO:0000313" key="6">
    <source>
        <dbReference type="Proteomes" id="UP001447188"/>
    </source>
</evidence>
<evidence type="ECO:0000256" key="3">
    <source>
        <dbReference type="ARBA" id="ARBA00022801"/>
    </source>
</evidence>
<evidence type="ECO:0000313" key="5">
    <source>
        <dbReference type="EMBL" id="KAL0632162.1"/>
    </source>
</evidence>
<dbReference type="Proteomes" id="UP001447188">
    <property type="component" value="Unassembled WGS sequence"/>
</dbReference>
<dbReference type="SUPFAM" id="SSF75005">
    <property type="entry name" value="Arabinanase/levansucrase/invertase"/>
    <property type="match status" value="1"/>
</dbReference>
<dbReference type="Pfam" id="PF04616">
    <property type="entry name" value="Glyco_hydro_43"/>
    <property type="match status" value="1"/>
</dbReference>
<sequence>MSPQSLMHFFAILETGGASPWDGYAYKGQLSTVWGIDSTILRFTSQMYLVWSRFSPNGLQSLYIATLSNPWTLGTANLLSEPTNAWERVNNPVNEGPAAMYWGGKTYLTYAASDCWTTSYQLGLLTYKGSGDPLLASSWTKSGPVFSSANGNLGTAHNGFFTSPDGTEVWNVYHATSVTTGACDGRRYTMAQKVNWNSNNTPNFGVPPALSSVLTGPSGE</sequence>
<dbReference type="PANTHER" id="PTHR43817:SF1">
    <property type="entry name" value="HYDROLASE, FAMILY 43, PUTATIVE (AFU_ORTHOLOGUE AFUA_3G01660)-RELATED"/>
    <property type="match status" value="1"/>
</dbReference>
<organism evidence="5 6">
    <name type="scientific">Discina gigas</name>
    <dbReference type="NCBI Taxonomy" id="1032678"/>
    <lineage>
        <taxon>Eukaryota</taxon>
        <taxon>Fungi</taxon>
        <taxon>Dikarya</taxon>
        <taxon>Ascomycota</taxon>
        <taxon>Pezizomycotina</taxon>
        <taxon>Pezizomycetes</taxon>
        <taxon>Pezizales</taxon>
        <taxon>Discinaceae</taxon>
        <taxon>Discina</taxon>
    </lineage>
</organism>
<dbReference type="InterPro" id="IPR006710">
    <property type="entry name" value="Glyco_hydro_43"/>
</dbReference>
<gene>
    <name evidence="5" type="ORF">Q9L58_008955</name>
</gene>
<evidence type="ECO:0008006" key="7">
    <source>
        <dbReference type="Google" id="ProtNLM"/>
    </source>
</evidence>
<comment type="caution">
    <text evidence="5">The sequence shown here is derived from an EMBL/GenBank/DDBJ whole genome shotgun (WGS) entry which is preliminary data.</text>
</comment>
<accession>A0ABR3G881</accession>
<dbReference type="Gene3D" id="2.115.10.20">
    <property type="entry name" value="Glycosyl hydrolase domain, family 43"/>
    <property type="match status" value="1"/>
</dbReference>
<evidence type="ECO:0000256" key="2">
    <source>
        <dbReference type="ARBA" id="ARBA00022729"/>
    </source>
</evidence>
<keyword evidence="3" id="KW-0378">Hydrolase</keyword>
<evidence type="ECO:0000256" key="4">
    <source>
        <dbReference type="ARBA" id="ARBA00023295"/>
    </source>
</evidence>
<dbReference type="EMBL" id="JBBBZM010000183">
    <property type="protein sequence ID" value="KAL0632162.1"/>
    <property type="molecule type" value="Genomic_DNA"/>
</dbReference>
<dbReference type="PANTHER" id="PTHR43817">
    <property type="entry name" value="GLYCOSYL HYDROLASE"/>
    <property type="match status" value="1"/>
</dbReference>
<dbReference type="InterPro" id="IPR023296">
    <property type="entry name" value="Glyco_hydro_beta-prop_sf"/>
</dbReference>
<keyword evidence="6" id="KW-1185">Reference proteome</keyword>
<proteinExistence type="inferred from homology"/>
<comment type="similarity">
    <text evidence="1">Belongs to the glycosyl hydrolase 43 family.</text>
</comment>
<keyword evidence="2" id="KW-0732">Signal</keyword>
<name>A0ABR3G881_9PEZI</name>
<evidence type="ECO:0000256" key="1">
    <source>
        <dbReference type="ARBA" id="ARBA00009865"/>
    </source>
</evidence>